<sequence>MSMSKSSYTYNRKNWEDSDFPILCETCLGNNPYLRMMKDKHGAECKICNRPFTNFRWMPGKGMRYKKTEVCQTCSKLKNKTWKISGLPVQVRDYALKVNADMPKMGANRDFYVQNAERQLADTDGTTPGGALATIKPDEAATEMLRKLARTQPYYNRNRAHICSFFVKGECKRGEECPYRHEKPTDPDDPLSQQNMKDRYYGTNDPVAEKLLNRAKAAPTLSPPEDPTITTLYVGNLGESGFINEIDLRDVFYQYGEIRNLTILAHKGCAFVQFTHRQASEMAAERSFNRLVIKGRKMTIRWGRPQSHNTNVVLPEEKTFRNVPSLPNPCPAPNFFGADEPTSSKRARLDLPLPPMPPAKVGVRNLVVPKVPFGNAAPSTPADTSGPSTSRIYYPSQDPQRLAMHAGQESKKTEKKYKVYYSLNKEDLSSQLDKKKSKGKDGKESKKKDTNAPGPERVPLPPLTEAMKAEKRQAQKDLLRRTKINAETPPNICMYTVANASGGVTCVDVTEDSSLIAIGYGSSAIQIKAVGETSLYPLKSMDDLDNVDQEADDILNEMYDKTQDVKNLLLQGHQSTVYSVSFSPDKRLLLSSSLDSTIRLWTIAQRKNVVVYRLNSPVWQVQFSPRSYYFACASSDGTAMVWATDRMQPLRVLTGALSDVSCIDYHPNCNYVVGGSDDRCVRLWDVSTGSCVRTFAGHKGSVRGVKISPCGRYIVSVSEEGSLIVWDIALQKMVTYQDTPPFPYMASLCFSRDGGTIVASTPHSAVSLYSLEALLASNTGQGHASNETKVNYPGFSLYTYPTKNTPLIGRQVMRMSYLEGLSPEVEIAEGALVDNKARFADLKMMLDSNKDKDKMDAMKRIINMVAKGKDAAELFPAVVKNVAAKNLELKKLVFVYLVRYAEEQQDLALLSISTFQRALKDPNQLIRASALRVLSSIRVAMIAPIMLLAIKESVRDMSAYVRKVAAHAIPKLYALDPDLQPELIDCIDFLLGDKRTLVLGSAVYAFEETCPDRIDLLHRHYRALCRALADVDEWGQIVMLGLLTRYARSQFTAPEDDCSLNSTLDADHQLLLASARPLLQSRNCSAVMAVAQLFYHVAPANQLGVVAKALVRLLRGPTEVQHVVLVNVASICASDHYPNMFEPYLKSFFVRSSDPSHIKHLKLEVLTSLVSETNVQLVLRELQTYVQMSELAGPSIEAIGRCALKVGTVAESCLSGLIRLIANPSEQVVCSVVVVLKRLLHADADPKLLRRVMKLIHSVKAPSARACVVWLIATHIRTVPELAPDLLRIMTKSFCHEHELVKLQTINLAVRLWITDRERCELLVQYVMQLARFDHSYDVRDRIRFLRNFLGGDHAERLPMTDVFLVEKPSPSVQNQYRRDQFQLGTLSHLLNQKCVNYRELPAFAEEPSDSSLRQGPTDLVLATEAAPGPSRNRKADKQFYSEEDEDEEESSSDEDESEEEESSGEEEEDDAESSEEGDEESEEEGSTEEETEPARMQHLSVNAKTNGKVTKQPDVQKPKKEIPSPKNVDLLLDLNFDGVTINTNVSKHVRASAQYVDDEFLPALQIPGLEIKRRFTRSPSLFSNSMCAVELLVSLSDDFEFSEPLVIAPKKTEGVETGGTVSLFDFKKGQRKVMVGIDFGDCLRHSEWTVRFNGSEYSMRIEATLGEQIEAVEMKIDEFRELVDRLGGMQCHKQTINSNPARFNPRQLYKLANCKQVQGTKMSFASQTVSKKSPVLIVLNPKGSDEIQLSVHCENVVFGSMLSRYLEANIKS</sequence>
<comment type="similarity">
    <text evidence="4">Belongs to the SLT11 family.</text>
</comment>
<dbReference type="InterPro" id="IPR002553">
    <property type="entry name" value="Clathrin/coatomer_adapt-like_N"/>
</dbReference>
<dbReference type="SUPFAM" id="SSF50978">
    <property type="entry name" value="WD40 repeat-like"/>
    <property type="match status" value="1"/>
</dbReference>
<feature type="domain" description="C3H1-type" evidence="23">
    <location>
        <begin position="157"/>
        <end position="184"/>
    </location>
</feature>
<feature type="region of interest" description="Disordered" evidence="21">
    <location>
        <begin position="429"/>
        <end position="475"/>
    </location>
</feature>
<dbReference type="PROSITE" id="PS50082">
    <property type="entry name" value="WD_REPEATS_2"/>
    <property type="match status" value="4"/>
</dbReference>
<keyword evidence="7" id="KW-0507">mRNA processing</keyword>
<proteinExistence type="inferred from homology"/>
<dbReference type="FunFam" id="3.30.70.330:FF:000476">
    <property type="entry name" value="Zinc finger CCCH domain-containing protein 4"/>
    <property type="match status" value="1"/>
</dbReference>
<dbReference type="GO" id="GO:0012505">
    <property type="term" value="C:endomembrane system"/>
    <property type="evidence" value="ECO:0007669"/>
    <property type="project" value="UniProtKB-SubCell"/>
</dbReference>
<keyword evidence="12 20" id="KW-0862">Zinc</keyword>
<organism evidence="24 25">
    <name type="scientific">Steinernema hermaphroditum</name>
    <dbReference type="NCBI Taxonomy" id="289476"/>
    <lineage>
        <taxon>Eukaryota</taxon>
        <taxon>Metazoa</taxon>
        <taxon>Ecdysozoa</taxon>
        <taxon>Nematoda</taxon>
        <taxon>Chromadorea</taxon>
        <taxon>Rhabditida</taxon>
        <taxon>Tylenchina</taxon>
        <taxon>Panagrolaimomorpha</taxon>
        <taxon>Strongyloidoidea</taxon>
        <taxon>Steinernematidae</taxon>
        <taxon>Steinernema</taxon>
    </lineage>
</organism>
<dbReference type="Gene3D" id="2.130.10.10">
    <property type="entry name" value="YVTN repeat-like/Quinoprotein amine dehydrogenase"/>
    <property type="match status" value="2"/>
</dbReference>
<comment type="subcellular location">
    <subcellularLocation>
        <location evidence="2">Endomembrane system</location>
    </subcellularLocation>
    <subcellularLocation>
        <location evidence="1">Nucleus</location>
    </subcellularLocation>
</comment>
<dbReference type="InterPro" id="IPR001680">
    <property type="entry name" value="WD40_rpt"/>
</dbReference>
<dbReference type="InterPro" id="IPR012677">
    <property type="entry name" value="Nucleotide-bd_a/b_plait_sf"/>
</dbReference>
<feature type="region of interest" description="Disordered" evidence="21">
    <location>
        <begin position="1423"/>
        <end position="1525"/>
    </location>
</feature>
<feature type="region of interest" description="Disordered" evidence="21">
    <location>
        <begin position="335"/>
        <end position="356"/>
    </location>
</feature>
<evidence type="ECO:0000256" key="14">
    <source>
        <dbReference type="ARBA" id="ARBA00022927"/>
    </source>
</evidence>
<evidence type="ECO:0000256" key="4">
    <source>
        <dbReference type="ARBA" id="ARBA00007781"/>
    </source>
</evidence>
<dbReference type="SMART" id="SM00320">
    <property type="entry name" value="WD40"/>
    <property type="match status" value="5"/>
</dbReference>
<evidence type="ECO:0000313" key="25">
    <source>
        <dbReference type="Proteomes" id="UP001175271"/>
    </source>
</evidence>
<evidence type="ECO:0008006" key="26">
    <source>
        <dbReference type="Google" id="ProtNLM"/>
    </source>
</evidence>
<dbReference type="Gene3D" id="1.25.10.10">
    <property type="entry name" value="Leucine-rich Repeat Variant"/>
    <property type="match status" value="1"/>
</dbReference>
<feature type="repeat" description="WD" evidence="19">
    <location>
        <begin position="653"/>
        <end position="694"/>
    </location>
</feature>
<dbReference type="GO" id="GO:0008270">
    <property type="term" value="F:zinc ion binding"/>
    <property type="evidence" value="ECO:0007669"/>
    <property type="project" value="UniProtKB-KW"/>
</dbReference>
<evidence type="ECO:0000256" key="5">
    <source>
        <dbReference type="ARBA" id="ARBA00022448"/>
    </source>
</evidence>
<keyword evidence="13 18" id="KW-0694">RNA-binding</keyword>
<dbReference type="GO" id="GO:0006886">
    <property type="term" value="P:intracellular protein transport"/>
    <property type="evidence" value="ECO:0007669"/>
    <property type="project" value="InterPro"/>
</dbReference>
<feature type="compositionally biased region" description="Polar residues" evidence="21">
    <location>
        <begin position="1500"/>
        <end position="1510"/>
    </location>
</feature>
<evidence type="ECO:0000256" key="21">
    <source>
        <dbReference type="SAM" id="MobiDB-lite"/>
    </source>
</evidence>
<dbReference type="GO" id="GO:0006397">
    <property type="term" value="P:mRNA processing"/>
    <property type="evidence" value="ECO:0007669"/>
    <property type="project" value="UniProtKB-KW"/>
</dbReference>
<feature type="compositionally biased region" description="Basic and acidic residues" evidence="21">
    <location>
        <begin position="429"/>
        <end position="450"/>
    </location>
</feature>
<dbReference type="Gene3D" id="3.30.70.330">
    <property type="match status" value="1"/>
</dbReference>
<dbReference type="GO" id="GO:0016192">
    <property type="term" value="P:vesicle-mediated transport"/>
    <property type="evidence" value="ECO:0007669"/>
    <property type="project" value="InterPro"/>
</dbReference>
<dbReference type="Proteomes" id="UP001175271">
    <property type="component" value="Unassembled WGS sequence"/>
</dbReference>
<evidence type="ECO:0000256" key="13">
    <source>
        <dbReference type="ARBA" id="ARBA00022884"/>
    </source>
</evidence>
<dbReference type="Pfam" id="PF21369">
    <property type="entry name" value="STL11_N"/>
    <property type="match status" value="1"/>
</dbReference>
<dbReference type="SUPFAM" id="SSF48371">
    <property type="entry name" value="ARM repeat"/>
    <property type="match status" value="1"/>
</dbReference>
<dbReference type="Gene3D" id="4.10.1000.10">
    <property type="entry name" value="Zinc finger, CCCH-type"/>
    <property type="match status" value="1"/>
</dbReference>
<keyword evidence="9" id="KW-0747">Spliceosome</keyword>
<dbReference type="InterPro" id="IPR015943">
    <property type="entry name" value="WD40/YVTN_repeat-like_dom_sf"/>
</dbReference>
<dbReference type="GO" id="GO:0003723">
    <property type="term" value="F:RNA binding"/>
    <property type="evidence" value="ECO:0007669"/>
    <property type="project" value="UniProtKB-UniRule"/>
</dbReference>
<dbReference type="GO" id="GO:0008380">
    <property type="term" value="P:RNA splicing"/>
    <property type="evidence" value="ECO:0007669"/>
    <property type="project" value="UniProtKB-KW"/>
</dbReference>
<evidence type="ECO:0000256" key="12">
    <source>
        <dbReference type="ARBA" id="ARBA00022833"/>
    </source>
</evidence>
<keyword evidence="5" id="KW-0813">Transport</keyword>
<reference evidence="24" key="1">
    <citation type="submission" date="2023-06" db="EMBL/GenBank/DDBJ databases">
        <title>Genomic analysis of the entomopathogenic nematode Steinernema hermaphroditum.</title>
        <authorList>
            <person name="Schwarz E.M."/>
            <person name="Heppert J.K."/>
            <person name="Baniya A."/>
            <person name="Schwartz H.T."/>
            <person name="Tan C.-H."/>
            <person name="Antoshechkin I."/>
            <person name="Sternberg P.W."/>
            <person name="Goodrich-Blair H."/>
            <person name="Dillman A.R."/>
        </authorList>
    </citation>
    <scope>NUCLEOTIDE SEQUENCE</scope>
    <source>
        <strain evidence="24">PS9179</strain>
        <tissue evidence="24">Whole animal</tissue>
    </source>
</reference>
<evidence type="ECO:0000256" key="9">
    <source>
        <dbReference type="ARBA" id="ARBA00022728"/>
    </source>
</evidence>
<evidence type="ECO:0000259" key="23">
    <source>
        <dbReference type="PROSITE" id="PS50103"/>
    </source>
</evidence>
<evidence type="ECO:0000256" key="16">
    <source>
        <dbReference type="ARBA" id="ARBA00023187"/>
    </source>
</evidence>
<dbReference type="InterPro" id="IPR000571">
    <property type="entry name" value="Znf_CCCH"/>
</dbReference>
<gene>
    <name evidence="24" type="ORF">QR680_009598</name>
</gene>
<dbReference type="GO" id="GO:0030117">
    <property type="term" value="C:membrane coat"/>
    <property type="evidence" value="ECO:0007669"/>
    <property type="project" value="InterPro"/>
</dbReference>
<dbReference type="PROSITE" id="PS00678">
    <property type="entry name" value="WD_REPEATS_1"/>
    <property type="match status" value="1"/>
</dbReference>
<feature type="repeat" description="WD" evidence="19">
    <location>
        <begin position="570"/>
        <end position="611"/>
    </location>
</feature>
<keyword evidence="25" id="KW-1185">Reference proteome</keyword>
<dbReference type="EMBL" id="JAUCMV010000001">
    <property type="protein sequence ID" value="KAK0426227.1"/>
    <property type="molecule type" value="Genomic_DNA"/>
</dbReference>
<evidence type="ECO:0000256" key="1">
    <source>
        <dbReference type="ARBA" id="ARBA00004123"/>
    </source>
</evidence>
<dbReference type="SUPFAM" id="SSF90229">
    <property type="entry name" value="CCCH zinc finger"/>
    <property type="match status" value="1"/>
</dbReference>
<evidence type="ECO:0000256" key="15">
    <source>
        <dbReference type="ARBA" id="ARBA00023136"/>
    </source>
</evidence>
<evidence type="ECO:0000256" key="6">
    <source>
        <dbReference type="ARBA" id="ARBA00022574"/>
    </source>
</evidence>
<dbReference type="GO" id="GO:0005681">
    <property type="term" value="C:spliceosomal complex"/>
    <property type="evidence" value="ECO:0007669"/>
    <property type="project" value="UniProtKB-KW"/>
</dbReference>
<evidence type="ECO:0000313" key="24">
    <source>
        <dbReference type="EMBL" id="KAK0426227.1"/>
    </source>
</evidence>
<keyword evidence="6 19" id="KW-0853">WD repeat</keyword>
<protein>
    <recommendedName>
        <fullName evidence="26">RNA-binding motif protein 22</fullName>
    </recommendedName>
</protein>
<evidence type="ECO:0000256" key="8">
    <source>
        <dbReference type="ARBA" id="ARBA00022723"/>
    </source>
</evidence>
<dbReference type="CDD" id="cd12224">
    <property type="entry name" value="RRM_RBM22"/>
    <property type="match status" value="1"/>
</dbReference>
<comment type="similarity">
    <text evidence="3">Belongs to the adaptor complexes large subunit family.</text>
</comment>
<comment type="caution">
    <text evidence="24">The sequence shown here is derived from an EMBL/GenBank/DDBJ whole genome shotgun (WGS) entry which is preliminary data.</text>
</comment>
<dbReference type="InterPro" id="IPR056314">
    <property type="entry name" value="AP3B1/2_C"/>
</dbReference>
<feature type="compositionally biased region" description="Acidic residues" evidence="21">
    <location>
        <begin position="1442"/>
        <end position="1492"/>
    </location>
</feature>
<feature type="repeat" description="WD" evidence="19">
    <location>
        <begin position="611"/>
        <end position="652"/>
    </location>
</feature>
<keyword evidence="14" id="KW-0653">Protein transport</keyword>
<dbReference type="Pfam" id="PF00400">
    <property type="entry name" value="WD40"/>
    <property type="match status" value="4"/>
</dbReference>
<dbReference type="CDD" id="cd00200">
    <property type="entry name" value="WD40"/>
    <property type="match status" value="1"/>
</dbReference>
<feature type="compositionally biased region" description="Basic and acidic residues" evidence="21">
    <location>
        <begin position="1515"/>
        <end position="1524"/>
    </location>
</feature>
<dbReference type="InterPro" id="IPR036322">
    <property type="entry name" value="WD40_repeat_dom_sf"/>
</dbReference>
<evidence type="ECO:0000256" key="7">
    <source>
        <dbReference type="ARBA" id="ARBA00022664"/>
    </source>
</evidence>
<dbReference type="SMART" id="SM00356">
    <property type="entry name" value="ZnF_C3H1"/>
    <property type="match status" value="1"/>
</dbReference>
<evidence type="ECO:0000256" key="20">
    <source>
        <dbReference type="PROSITE-ProRule" id="PRU00723"/>
    </source>
</evidence>
<dbReference type="InterPro" id="IPR019775">
    <property type="entry name" value="WD40_repeat_CS"/>
</dbReference>
<dbReference type="SUPFAM" id="SSF54928">
    <property type="entry name" value="RNA-binding domain, RBD"/>
    <property type="match status" value="1"/>
</dbReference>
<evidence type="ECO:0000256" key="2">
    <source>
        <dbReference type="ARBA" id="ARBA00004308"/>
    </source>
</evidence>
<evidence type="ECO:0000256" key="18">
    <source>
        <dbReference type="PROSITE-ProRule" id="PRU00176"/>
    </source>
</evidence>
<accession>A0AA39M9R1</accession>
<dbReference type="PROSITE" id="PS50294">
    <property type="entry name" value="WD_REPEATS_REGION"/>
    <property type="match status" value="3"/>
</dbReference>
<evidence type="ECO:0000256" key="10">
    <source>
        <dbReference type="ARBA" id="ARBA00022737"/>
    </source>
</evidence>
<feature type="domain" description="RRM" evidence="22">
    <location>
        <begin position="230"/>
        <end position="305"/>
    </location>
</feature>
<dbReference type="InterPro" id="IPR016024">
    <property type="entry name" value="ARM-type_fold"/>
</dbReference>
<feature type="zinc finger region" description="C3H1-type" evidence="20">
    <location>
        <begin position="157"/>
        <end position="184"/>
    </location>
</feature>
<keyword evidence="11 20" id="KW-0863">Zinc-finger</keyword>
<dbReference type="InterPro" id="IPR026739">
    <property type="entry name" value="AP_beta"/>
</dbReference>
<feature type="compositionally biased region" description="Polar residues" evidence="21">
    <location>
        <begin position="377"/>
        <end position="391"/>
    </location>
</feature>
<dbReference type="SMART" id="SM00360">
    <property type="entry name" value="RRM"/>
    <property type="match status" value="1"/>
</dbReference>
<dbReference type="InterPro" id="IPR000504">
    <property type="entry name" value="RRM_dom"/>
</dbReference>
<dbReference type="PROSITE" id="PS50103">
    <property type="entry name" value="ZF_C3H1"/>
    <property type="match status" value="1"/>
</dbReference>
<keyword evidence="8 20" id="KW-0479">Metal-binding</keyword>
<feature type="repeat" description="WD" evidence="19">
    <location>
        <begin position="695"/>
        <end position="736"/>
    </location>
</feature>
<keyword evidence="17" id="KW-0539">Nucleus</keyword>
<keyword evidence="10" id="KW-0677">Repeat</keyword>
<keyword evidence="16" id="KW-0508">mRNA splicing</keyword>
<dbReference type="Pfam" id="PF24080">
    <property type="entry name" value="AP3B1_C_2"/>
    <property type="match status" value="1"/>
</dbReference>
<dbReference type="InterPro" id="IPR048995">
    <property type="entry name" value="STL11/RBM22-like_N"/>
</dbReference>
<name>A0AA39M9R1_9BILA</name>
<dbReference type="InterPro" id="IPR011989">
    <property type="entry name" value="ARM-like"/>
</dbReference>
<dbReference type="Pfam" id="PF00076">
    <property type="entry name" value="RRM_1"/>
    <property type="match status" value="1"/>
</dbReference>
<dbReference type="PROSITE" id="PS50102">
    <property type="entry name" value="RRM"/>
    <property type="match status" value="1"/>
</dbReference>
<evidence type="ECO:0000256" key="3">
    <source>
        <dbReference type="ARBA" id="ARBA00006613"/>
    </source>
</evidence>
<dbReference type="FunFam" id="4.10.1000.10:FF:000006">
    <property type="entry name" value="Putative pre-mrna-splicing factor rbm22"/>
    <property type="match status" value="1"/>
</dbReference>
<dbReference type="InterPro" id="IPR035979">
    <property type="entry name" value="RBD_domain_sf"/>
</dbReference>
<dbReference type="InterPro" id="IPR036855">
    <property type="entry name" value="Znf_CCCH_sf"/>
</dbReference>
<evidence type="ECO:0000256" key="11">
    <source>
        <dbReference type="ARBA" id="ARBA00022771"/>
    </source>
</evidence>
<evidence type="ECO:0000259" key="22">
    <source>
        <dbReference type="PROSITE" id="PS50102"/>
    </source>
</evidence>
<dbReference type="Pfam" id="PF01602">
    <property type="entry name" value="Adaptin_N"/>
    <property type="match status" value="1"/>
</dbReference>
<feature type="region of interest" description="Disordered" evidence="21">
    <location>
        <begin position="372"/>
        <end position="395"/>
    </location>
</feature>
<evidence type="ECO:0000256" key="17">
    <source>
        <dbReference type="ARBA" id="ARBA00023242"/>
    </source>
</evidence>
<dbReference type="PANTHER" id="PTHR11134">
    <property type="entry name" value="ADAPTOR COMPLEX SUBUNIT BETA FAMILY MEMBER"/>
    <property type="match status" value="1"/>
</dbReference>
<keyword evidence="15" id="KW-0472">Membrane</keyword>
<evidence type="ECO:0000256" key="19">
    <source>
        <dbReference type="PROSITE-ProRule" id="PRU00221"/>
    </source>
</evidence>